<evidence type="ECO:0000313" key="4">
    <source>
        <dbReference type="EMBL" id="MFC3476916.1"/>
    </source>
</evidence>
<sequence length="323" mass="34488">MADELRADAPREDVQQILAAMEAMDAPDYHDLSPPEARELRRGFFDADDPTAEVGAVSDRTVPGPGFEIPVRVYEPASDGPHPVVVYFHGGGFVLGTLDSRDPICRTIAADAAAVVVSVAYRLAPEHPFPAAVEDAYAATEYVAGNPGEFDADPDRLAVAGDSAGGNLAAAVSLAARDRDGPYISHQSLAYPVTDHRDVAYDSKTENDEGYFLESEGMEWFDGHYVDSWVHRANPYLSPVAAASHADLPPATVATCGFDPLRDEGIAYVDALDDAGVPVTHRHYDDLIHGAMSFVADPVDTPSGREVLAQFASDLRGALHANS</sequence>
<dbReference type="InterPro" id="IPR029058">
    <property type="entry name" value="AB_hydrolase_fold"/>
</dbReference>
<feature type="domain" description="Alpha/beta hydrolase fold-3" evidence="3">
    <location>
        <begin position="85"/>
        <end position="292"/>
    </location>
</feature>
<evidence type="ECO:0000256" key="1">
    <source>
        <dbReference type="ARBA" id="ARBA00010515"/>
    </source>
</evidence>
<evidence type="ECO:0000256" key="2">
    <source>
        <dbReference type="ARBA" id="ARBA00022801"/>
    </source>
</evidence>
<dbReference type="AlphaFoldDB" id="A0ABD5NCA6"/>
<dbReference type="InterPro" id="IPR013094">
    <property type="entry name" value="AB_hydrolase_3"/>
</dbReference>
<organism evidence="4 5">
    <name type="scientific">Halobacterium litoreum</name>
    <dbReference type="NCBI Taxonomy" id="2039234"/>
    <lineage>
        <taxon>Archaea</taxon>
        <taxon>Methanobacteriati</taxon>
        <taxon>Methanobacteriota</taxon>
        <taxon>Stenosarchaea group</taxon>
        <taxon>Halobacteria</taxon>
        <taxon>Halobacteriales</taxon>
        <taxon>Halobacteriaceae</taxon>
        <taxon>Halobacterium</taxon>
    </lineage>
</organism>
<dbReference type="GO" id="GO:0016787">
    <property type="term" value="F:hydrolase activity"/>
    <property type="evidence" value="ECO:0007669"/>
    <property type="project" value="UniProtKB-KW"/>
</dbReference>
<gene>
    <name evidence="4" type="ORF">ACFOKC_04180</name>
</gene>
<comment type="caution">
    <text evidence="4">The sequence shown here is derived from an EMBL/GenBank/DDBJ whole genome shotgun (WGS) entry which is preliminary data.</text>
</comment>
<keyword evidence="5" id="KW-1185">Reference proteome</keyword>
<dbReference type="Pfam" id="PF07859">
    <property type="entry name" value="Abhydrolase_3"/>
    <property type="match status" value="1"/>
</dbReference>
<evidence type="ECO:0000259" key="3">
    <source>
        <dbReference type="Pfam" id="PF07859"/>
    </source>
</evidence>
<dbReference type="Gene3D" id="3.40.50.1820">
    <property type="entry name" value="alpha/beta hydrolase"/>
    <property type="match status" value="1"/>
</dbReference>
<accession>A0ABD5NCA6</accession>
<keyword evidence="2 4" id="KW-0378">Hydrolase</keyword>
<evidence type="ECO:0000313" key="5">
    <source>
        <dbReference type="Proteomes" id="UP001595660"/>
    </source>
</evidence>
<dbReference type="FunFam" id="3.40.50.1820:FF:000089">
    <property type="entry name" value="Alpha/beta hydrolase"/>
    <property type="match status" value="1"/>
</dbReference>
<dbReference type="Proteomes" id="UP001595660">
    <property type="component" value="Unassembled WGS sequence"/>
</dbReference>
<dbReference type="PANTHER" id="PTHR48081">
    <property type="entry name" value="AB HYDROLASE SUPERFAMILY PROTEIN C4A8.06C"/>
    <property type="match status" value="1"/>
</dbReference>
<dbReference type="PROSITE" id="PS01174">
    <property type="entry name" value="LIPASE_GDXG_SER"/>
    <property type="match status" value="1"/>
</dbReference>
<comment type="similarity">
    <text evidence="1">Belongs to the 'GDXG' lipolytic enzyme family.</text>
</comment>
<dbReference type="InterPro" id="IPR050300">
    <property type="entry name" value="GDXG_lipolytic_enzyme"/>
</dbReference>
<dbReference type="EMBL" id="JBHRWN010000002">
    <property type="protein sequence ID" value="MFC3476916.1"/>
    <property type="molecule type" value="Genomic_DNA"/>
</dbReference>
<name>A0ABD5NCA6_9EURY</name>
<dbReference type="GeneID" id="69117164"/>
<dbReference type="RefSeq" id="WP_232571947.1">
    <property type="nucleotide sequence ID" value="NZ_CP089466.1"/>
</dbReference>
<proteinExistence type="inferred from homology"/>
<dbReference type="InterPro" id="IPR033140">
    <property type="entry name" value="Lipase_GDXG_put_SER_AS"/>
</dbReference>
<reference evidence="4 5" key="1">
    <citation type="journal article" date="2019" name="Int. J. Syst. Evol. Microbiol.">
        <title>The Global Catalogue of Microorganisms (GCM) 10K type strain sequencing project: providing services to taxonomists for standard genome sequencing and annotation.</title>
        <authorList>
            <consortium name="The Broad Institute Genomics Platform"/>
            <consortium name="The Broad Institute Genome Sequencing Center for Infectious Disease"/>
            <person name="Wu L."/>
            <person name="Ma J."/>
        </authorList>
    </citation>
    <scope>NUCLEOTIDE SEQUENCE [LARGE SCALE GENOMIC DNA]</scope>
    <source>
        <strain evidence="4 5">CGMCC 1.12562</strain>
    </source>
</reference>
<protein>
    <submittedName>
        <fullName evidence="4">Alpha/beta hydrolase</fullName>
    </submittedName>
</protein>
<dbReference type="PANTHER" id="PTHR48081:SF8">
    <property type="entry name" value="ALPHA_BETA HYDROLASE FOLD-3 DOMAIN-CONTAINING PROTEIN-RELATED"/>
    <property type="match status" value="1"/>
</dbReference>
<dbReference type="SUPFAM" id="SSF53474">
    <property type="entry name" value="alpha/beta-Hydrolases"/>
    <property type="match status" value="1"/>
</dbReference>